<name>A0A2H0WA29_9BACT</name>
<evidence type="ECO:0000256" key="2">
    <source>
        <dbReference type="ARBA" id="ARBA00022475"/>
    </source>
</evidence>
<keyword evidence="4" id="KW-0808">Transferase</keyword>
<dbReference type="AlphaFoldDB" id="A0A2H0WA29"/>
<dbReference type="SUPFAM" id="SSF53448">
    <property type="entry name" value="Nucleotide-diphospho-sugar transferases"/>
    <property type="match status" value="1"/>
</dbReference>
<dbReference type="CDD" id="cd00761">
    <property type="entry name" value="Glyco_tranf_GTA_type"/>
    <property type="match status" value="1"/>
</dbReference>
<sequence length="263" mass="31032">MKICYNFHCSILTFFQNQSLMKNCPIISVIIPSFNEEKYLSSCLKSVLSQDFPKKDYEIIMVDNDSSDKTLKIAKSFKRVKVLKELKKGLVMARNKGLQKSRGKIIVNLDADCLVPINWLRKIKIHFEKNKKLVVLTGPYIPYKDEKNPVDYLNIKIVNFFYQNFNYLLSYWGGNTAILKKTLLKVGGYNLLNPYHDELQLLKKLRKKGQLVFDPSLKIISSNRRVKNRFLKFFLKEVVFLYLFNNLYNKITNKHWQAWEVVR</sequence>
<proteinExistence type="predicted"/>
<evidence type="ECO:0000256" key="4">
    <source>
        <dbReference type="ARBA" id="ARBA00022679"/>
    </source>
</evidence>
<keyword evidence="5" id="KW-0472">Membrane</keyword>
<keyword evidence="2" id="KW-1003">Cell membrane</keyword>
<evidence type="ECO:0000256" key="3">
    <source>
        <dbReference type="ARBA" id="ARBA00022676"/>
    </source>
</evidence>
<evidence type="ECO:0000256" key="5">
    <source>
        <dbReference type="ARBA" id="ARBA00023136"/>
    </source>
</evidence>
<dbReference type="InterPro" id="IPR001173">
    <property type="entry name" value="Glyco_trans_2-like"/>
</dbReference>
<organism evidence="7 8">
    <name type="scientific">Candidatus Beckwithbacteria bacterium CG10_big_fil_rev_8_21_14_0_10_34_10</name>
    <dbReference type="NCBI Taxonomy" id="1974495"/>
    <lineage>
        <taxon>Bacteria</taxon>
        <taxon>Candidatus Beckwithiibacteriota</taxon>
    </lineage>
</organism>
<dbReference type="GO" id="GO:0005886">
    <property type="term" value="C:plasma membrane"/>
    <property type="evidence" value="ECO:0007669"/>
    <property type="project" value="UniProtKB-SubCell"/>
</dbReference>
<evidence type="ECO:0000313" key="8">
    <source>
        <dbReference type="Proteomes" id="UP000230093"/>
    </source>
</evidence>
<reference evidence="8" key="1">
    <citation type="submission" date="2017-09" db="EMBL/GenBank/DDBJ databases">
        <title>Depth-based differentiation of microbial function through sediment-hosted aquifers and enrichment of novel symbionts in the deep terrestrial subsurface.</title>
        <authorList>
            <person name="Probst A.J."/>
            <person name="Ladd B."/>
            <person name="Jarett J.K."/>
            <person name="Geller-Mcgrath D.E."/>
            <person name="Sieber C.M.K."/>
            <person name="Emerson J.B."/>
            <person name="Anantharaman K."/>
            <person name="Thomas B.C."/>
            <person name="Malmstrom R."/>
            <person name="Stieglmeier M."/>
            <person name="Klingl A."/>
            <person name="Woyke T."/>
            <person name="Ryan C.M."/>
            <person name="Banfield J.F."/>
        </authorList>
    </citation>
    <scope>NUCLEOTIDE SEQUENCE [LARGE SCALE GENOMIC DNA]</scope>
</reference>
<dbReference type="PANTHER" id="PTHR43646:SF2">
    <property type="entry name" value="GLYCOSYLTRANSFERASE 2-LIKE DOMAIN-CONTAINING PROTEIN"/>
    <property type="match status" value="1"/>
</dbReference>
<gene>
    <name evidence="7" type="ORF">COT75_04830</name>
</gene>
<dbReference type="EMBL" id="PEZT01000028">
    <property type="protein sequence ID" value="PIS08778.1"/>
    <property type="molecule type" value="Genomic_DNA"/>
</dbReference>
<dbReference type="GO" id="GO:0016757">
    <property type="term" value="F:glycosyltransferase activity"/>
    <property type="evidence" value="ECO:0007669"/>
    <property type="project" value="UniProtKB-KW"/>
</dbReference>
<evidence type="ECO:0000313" key="7">
    <source>
        <dbReference type="EMBL" id="PIS08778.1"/>
    </source>
</evidence>
<dbReference type="Proteomes" id="UP000230093">
    <property type="component" value="Unassembled WGS sequence"/>
</dbReference>
<evidence type="ECO:0000259" key="6">
    <source>
        <dbReference type="Pfam" id="PF00535"/>
    </source>
</evidence>
<feature type="domain" description="Glycosyltransferase 2-like" evidence="6">
    <location>
        <begin position="28"/>
        <end position="154"/>
    </location>
</feature>
<protein>
    <recommendedName>
        <fullName evidence="6">Glycosyltransferase 2-like domain-containing protein</fullName>
    </recommendedName>
</protein>
<accession>A0A2H0WA29</accession>
<keyword evidence="3" id="KW-0328">Glycosyltransferase</keyword>
<evidence type="ECO:0000256" key="1">
    <source>
        <dbReference type="ARBA" id="ARBA00004236"/>
    </source>
</evidence>
<comment type="subcellular location">
    <subcellularLocation>
        <location evidence="1">Cell membrane</location>
    </subcellularLocation>
</comment>
<comment type="caution">
    <text evidence="7">The sequence shown here is derived from an EMBL/GenBank/DDBJ whole genome shotgun (WGS) entry which is preliminary data.</text>
</comment>
<dbReference type="PANTHER" id="PTHR43646">
    <property type="entry name" value="GLYCOSYLTRANSFERASE"/>
    <property type="match status" value="1"/>
</dbReference>
<dbReference type="Gene3D" id="3.90.550.10">
    <property type="entry name" value="Spore Coat Polysaccharide Biosynthesis Protein SpsA, Chain A"/>
    <property type="match status" value="1"/>
</dbReference>
<dbReference type="InterPro" id="IPR029044">
    <property type="entry name" value="Nucleotide-diphossugar_trans"/>
</dbReference>
<dbReference type="Pfam" id="PF00535">
    <property type="entry name" value="Glycos_transf_2"/>
    <property type="match status" value="1"/>
</dbReference>